<proteinExistence type="predicted"/>
<reference evidence="1" key="2">
    <citation type="submission" date="2016-04" db="UniProtKB">
        <authorList>
            <consortium name="EnsemblMetazoa"/>
        </authorList>
    </citation>
    <scope>IDENTIFICATION</scope>
</reference>
<name>A0A158P4P8_TETUR</name>
<keyword evidence="2" id="KW-1185">Reference proteome</keyword>
<sequence>MSENSDTNCSGKTSMAADISLKVTNVVKLVESMVNTRNKNTCDKILSELNNINTIIGSLNFSDGVTIVPAEGNNSEILNKLEQISKKLDKPRNNNESTKNTRPKTKAIIVKPKSPETNPIELGAEIKQVIKNCESINCENIIVNAQATRIIVRDDNTIGKIKEALKNNEIGQKINVEQLKQLQPQISCVITTDQIEDINVIKRRNQIPEDQAFEIVVNKEIPTKSKFKRNYVVFRMSRVAREIIEKRGKIYIGCEATSFRDNFNVRVCSKCHRIGHTEKFCMNESVCGGCNVNHHTRNCQQTKKQISECLLCKHFGAVDVKHKPKSKDCYSYNAAIERIVQITDFDYQNEVSC</sequence>
<organism evidence="1 2">
    <name type="scientific">Tetranychus urticae</name>
    <name type="common">Two-spotted spider mite</name>
    <dbReference type="NCBI Taxonomy" id="32264"/>
    <lineage>
        <taxon>Eukaryota</taxon>
        <taxon>Metazoa</taxon>
        <taxon>Ecdysozoa</taxon>
        <taxon>Arthropoda</taxon>
        <taxon>Chelicerata</taxon>
        <taxon>Arachnida</taxon>
        <taxon>Acari</taxon>
        <taxon>Acariformes</taxon>
        <taxon>Trombidiformes</taxon>
        <taxon>Prostigmata</taxon>
        <taxon>Eleutherengona</taxon>
        <taxon>Raphignathae</taxon>
        <taxon>Tetranychoidea</taxon>
        <taxon>Tetranychidae</taxon>
        <taxon>Tetranychus</taxon>
    </lineage>
</organism>
<dbReference type="AlphaFoldDB" id="A0A158P4P8"/>
<dbReference type="EnsemblMetazoa" id="tetur06g06943.1">
    <property type="protein sequence ID" value="tetur06g06943.1"/>
    <property type="gene ID" value="tetur06g06943"/>
</dbReference>
<reference evidence="2" key="1">
    <citation type="submission" date="2011-08" db="EMBL/GenBank/DDBJ databases">
        <authorList>
            <person name="Rombauts S."/>
        </authorList>
    </citation>
    <scope>NUCLEOTIDE SEQUENCE</scope>
    <source>
        <strain evidence="2">London</strain>
    </source>
</reference>
<dbReference type="EMBL" id="CAEY01001799">
    <property type="status" value="NOT_ANNOTATED_CDS"/>
    <property type="molecule type" value="Genomic_DNA"/>
</dbReference>
<accession>A0A158P4P8</accession>
<evidence type="ECO:0008006" key="3">
    <source>
        <dbReference type="Google" id="ProtNLM"/>
    </source>
</evidence>
<protein>
    <recommendedName>
        <fullName evidence="3">CCHC-type domain-containing protein</fullName>
    </recommendedName>
</protein>
<evidence type="ECO:0000313" key="1">
    <source>
        <dbReference type="EnsemblMetazoa" id="tetur06g06943.1"/>
    </source>
</evidence>
<evidence type="ECO:0000313" key="2">
    <source>
        <dbReference type="Proteomes" id="UP000015104"/>
    </source>
</evidence>
<dbReference type="Proteomes" id="UP000015104">
    <property type="component" value="Unassembled WGS sequence"/>
</dbReference>